<evidence type="ECO:0000313" key="1">
    <source>
        <dbReference type="EMBL" id="KAH7387567.1"/>
    </source>
</evidence>
<sequence length="340" mass="38878">MRVDSTVDYTVIIKWKNWYDLEVEELDESVNLSRKTRHSDVEIKAYHHHDAVEKKSIPVSDEKELWKRHIDGEMLDFARTSTGTKSSEQQVSSKKDVHCCGIHDYDVRKHTYTVNERLMHTAFERSPCCGLGVLQEDFNIRQPSNHGADDKSVAALSLCPASIHSSKHPNAHPNARNTIKLGPHTMPFSKESARATSAEVLQHSYCKNYHVGSTPNSRDKDQYCKSKYFMVEEGAGVASVHKGEINMRDVMKSYDRGVKRNRLLDTKVKDNCDRADGGEEDRIVKYERRNKRMRRTLAHGYEQGVVTCPVCQLAIPGDIEDPDFSYQMNMHVYLCTSSIR</sequence>
<dbReference type="EMBL" id="CM035421">
    <property type="protein sequence ID" value="KAH7387567.1"/>
    <property type="molecule type" value="Genomic_DNA"/>
</dbReference>
<comment type="caution">
    <text evidence="1">The sequence shown here is derived from an EMBL/GenBank/DDBJ whole genome shotgun (WGS) entry which is preliminary data.</text>
</comment>
<evidence type="ECO:0000313" key="2">
    <source>
        <dbReference type="Proteomes" id="UP000825935"/>
    </source>
</evidence>
<reference evidence="1" key="1">
    <citation type="submission" date="2021-08" db="EMBL/GenBank/DDBJ databases">
        <title>WGS assembly of Ceratopteris richardii.</title>
        <authorList>
            <person name="Marchant D.B."/>
            <person name="Chen G."/>
            <person name="Jenkins J."/>
            <person name="Shu S."/>
            <person name="Leebens-Mack J."/>
            <person name="Grimwood J."/>
            <person name="Schmutz J."/>
            <person name="Soltis P."/>
            <person name="Soltis D."/>
            <person name="Chen Z.-H."/>
        </authorList>
    </citation>
    <scope>NUCLEOTIDE SEQUENCE</scope>
    <source>
        <strain evidence="1">Whitten #5841</strain>
        <tissue evidence="1">Leaf</tissue>
    </source>
</reference>
<dbReference type="OrthoDB" id="10484326at2759"/>
<name>A0A8T2SXL2_CERRI</name>
<accession>A0A8T2SXL2</accession>
<gene>
    <name evidence="1" type="ORF">KP509_16G030600</name>
</gene>
<dbReference type="AlphaFoldDB" id="A0A8T2SXL2"/>
<dbReference type="Proteomes" id="UP000825935">
    <property type="component" value="Chromosome 16"/>
</dbReference>
<organism evidence="1 2">
    <name type="scientific">Ceratopteris richardii</name>
    <name type="common">Triangle waterfern</name>
    <dbReference type="NCBI Taxonomy" id="49495"/>
    <lineage>
        <taxon>Eukaryota</taxon>
        <taxon>Viridiplantae</taxon>
        <taxon>Streptophyta</taxon>
        <taxon>Embryophyta</taxon>
        <taxon>Tracheophyta</taxon>
        <taxon>Polypodiopsida</taxon>
        <taxon>Polypodiidae</taxon>
        <taxon>Polypodiales</taxon>
        <taxon>Pteridineae</taxon>
        <taxon>Pteridaceae</taxon>
        <taxon>Parkerioideae</taxon>
        <taxon>Ceratopteris</taxon>
    </lineage>
</organism>
<keyword evidence="2" id="KW-1185">Reference proteome</keyword>
<protein>
    <submittedName>
        <fullName evidence="1">Uncharacterized protein</fullName>
    </submittedName>
</protein>
<proteinExistence type="predicted"/>